<reference evidence="1" key="1">
    <citation type="submission" date="2018-01" db="EMBL/GenBank/DDBJ databases">
        <title>An insight into the sialome of Amazonian anophelines.</title>
        <authorList>
            <person name="Ribeiro J.M."/>
            <person name="Scarpassa V."/>
            <person name="Calvo E."/>
        </authorList>
    </citation>
    <scope>NUCLEOTIDE SEQUENCE</scope>
</reference>
<organism evidence="1">
    <name type="scientific">Anopheles darlingi</name>
    <name type="common">Mosquito</name>
    <dbReference type="NCBI Taxonomy" id="43151"/>
    <lineage>
        <taxon>Eukaryota</taxon>
        <taxon>Metazoa</taxon>
        <taxon>Ecdysozoa</taxon>
        <taxon>Arthropoda</taxon>
        <taxon>Hexapoda</taxon>
        <taxon>Insecta</taxon>
        <taxon>Pterygota</taxon>
        <taxon>Neoptera</taxon>
        <taxon>Endopterygota</taxon>
        <taxon>Diptera</taxon>
        <taxon>Nematocera</taxon>
        <taxon>Culicoidea</taxon>
        <taxon>Culicidae</taxon>
        <taxon>Anophelinae</taxon>
        <taxon>Anopheles</taxon>
    </lineage>
</organism>
<protein>
    <submittedName>
        <fullName evidence="1">Putative secreted protein</fullName>
    </submittedName>
</protein>
<accession>A0A2M4DRF2</accession>
<proteinExistence type="predicted"/>
<evidence type="ECO:0000313" key="1">
    <source>
        <dbReference type="EMBL" id="MBW80134.1"/>
    </source>
</evidence>
<dbReference type="AlphaFoldDB" id="A0A2M4DRF2"/>
<sequence>MNEGFAFLNRTGPCLTVFLLICSTLIIYAQSSRTPDFYSMLIRERFESNRFMMTTCPRVVPAVRTRSDRLSLFCLQIGRTRRNSHSLTDRERENGLICGNVVRLVGVTLLCYSSRSSPHANCMVGAMFAFCDCLKLMLPCFAPRFYGHKR</sequence>
<name>A0A2M4DRF2_ANODA</name>
<dbReference type="EMBL" id="GGFL01015956">
    <property type="protein sequence ID" value="MBW80134.1"/>
    <property type="molecule type" value="Transcribed_RNA"/>
</dbReference>